<sequence>MKEEFVYIVEERHSIKNRRIQRAGRDKETEKLKLYGFTKTFSRETKKEIIEVVLMIQECYYLNWKFVVTSTG</sequence>
<organism evidence="1 2">
    <name type="scientific">Arctium lappa</name>
    <name type="common">Greater burdock</name>
    <name type="synonym">Lappa major</name>
    <dbReference type="NCBI Taxonomy" id="4217"/>
    <lineage>
        <taxon>Eukaryota</taxon>
        <taxon>Viridiplantae</taxon>
        <taxon>Streptophyta</taxon>
        <taxon>Embryophyta</taxon>
        <taxon>Tracheophyta</taxon>
        <taxon>Spermatophyta</taxon>
        <taxon>Magnoliopsida</taxon>
        <taxon>eudicotyledons</taxon>
        <taxon>Gunneridae</taxon>
        <taxon>Pentapetalae</taxon>
        <taxon>asterids</taxon>
        <taxon>campanulids</taxon>
        <taxon>Asterales</taxon>
        <taxon>Asteraceae</taxon>
        <taxon>Carduoideae</taxon>
        <taxon>Cardueae</taxon>
        <taxon>Arctiinae</taxon>
        <taxon>Arctium</taxon>
    </lineage>
</organism>
<dbReference type="Proteomes" id="UP001055879">
    <property type="component" value="Linkage Group LG11"/>
</dbReference>
<evidence type="ECO:0000313" key="2">
    <source>
        <dbReference type="Proteomes" id="UP001055879"/>
    </source>
</evidence>
<protein>
    <submittedName>
        <fullName evidence="1">Uncharacterized protein</fullName>
    </submittedName>
</protein>
<comment type="caution">
    <text evidence="1">The sequence shown here is derived from an EMBL/GenBank/DDBJ whole genome shotgun (WGS) entry which is preliminary data.</text>
</comment>
<keyword evidence="2" id="KW-1185">Reference proteome</keyword>
<evidence type="ECO:0000313" key="1">
    <source>
        <dbReference type="EMBL" id="KAI3692893.1"/>
    </source>
</evidence>
<reference evidence="1 2" key="2">
    <citation type="journal article" date="2022" name="Mol. Ecol. Resour.">
        <title>The genomes of chicory, endive, great burdock and yacon provide insights into Asteraceae paleo-polyploidization history and plant inulin production.</title>
        <authorList>
            <person name="Fan W."/>
            <person name="Wang S."/>
            <person name="Wang H."/>
            <person name="Wang A."/>
            <person name="Jiang F."/>
            <person name="Liu H."/>
            <person name="Zhao H."/>
            <person name="Xu D."/>
            <person name="Zhang Y."/>
        </authorList>
    </citation>
    <scope>NUCLEOTIDE SEQUENCE [LARGE SCALE GENOMIC DNA]</scope>
    <source>
        <strain evidence="2">cv. Niubang</strain>
    </source>
</reference>
<name>A0ACB8Z5L3_ARCLA</name>
<accession>A0ACB8Z5L3</accession>
<proteinExistence type="predicted"/>
<dbReference type="EMBL" id="CM042057">
    <property type="protein sequence ID" value="KAI3692893.1"/>
    <property type="molecule type" value="Genomic_DNA"/>
</dbReference>
<gene>
    <name evidence="1" type="ORF">L6452_32718</name>
</gene>
<reference evidence="2" key="1">
    <citation type="journal article" date="2022" name="Mol. Ecol. Resour.">
        <title>The genomes of chicory, endive, great burdock and yacon provide insights into Asteraceae palaeo-polyploidization history and plant inulin production.</title>
        <authorList>
            <person name="Fan W."/>
            <person name="Wang S."/>
            <person name="Wang H."/>
            <person name="Wang A."/>
            <person name="Jiang F."/>
            <person name="Liu H."/>
            <person name="Zhao H."/>
            <person name="Xu D."/>
            <person name="Zhang Y."/>
        </authorList>
    </citation>
    <scope>NUCLEOTIDE SEQUENCE [LARGE SCALE GENOMIC DNA]</scope>
    <source>
        <strain evidence="2">cv. Niubang</strain>
    </source>
</reference>